<protein>
    <submittedName>
        <fullName evidence="2">Uncharacterized protein</fullName>
    </submittedName>
</protein>
<proteinExistence type="predicted"/>
<accession>A0A6A5WV10</accession>
<dbReference type="AlphaFoldDB" id="A0A6A5WV10"/>
<keyword evidence="3" id="KW-1185">Reference proteome</keyword>
<sequence length="209" mass="23042">MAQGIEVDTGMGPCLRGSQEVEVERDTLRVAAHYVIHTKSRRTSRLRGSSTAKLYLISMSRLKDSTPSNSSDASRYAAGGKREHGRTVAAIPPHRSRGFDQRGAWGTGKLDRHQPLWHPSAKSWTVIRGYMSVWSCPVGDRCHCTDAKSDKVAIAKRETNSLGLLEHQHPDSRPFQSYIVCLLVSWSPACSMAASAYVNSDASMCLLRV</sequence>
<reference evidence="2" key="1">
    <citation type="journal article" date="2020" name="Stud. Mycol.">
        <title>101 Dothideomycetes genomes: a test case for predicting lifestyles and emergence of pathogens.</title>
        <authorList>
            <person name="Haridas S."/>
            <person name="Albert R."/>
            <person name="Binder M."/>
            <person name="Bloem J."/>
            <person name="Labutti K."/>
            <person name="Salamov A."/>
            <person name="Andreopoulos B."/>
            <person name="Baker S."/>
            <person name="Barry K."/>
            <person name="Bills G."/>
            <person name="Bluhm B."/>
            <person name="Cannon C."/>
            <person name="Castanera R."/>
            <person name="Culley D."/>
            <person name="Daum C."/>
            <person name="Ezra D."/>
            <person name="Gonzalez J."/>
            <person name="Henrissat B."/>
            <person name="Kuo A."/>
            <person name="Liang C."/>
            <person name="Lipzen A."/>
            <person name="Lutzoni F."/>
            <person name="Magnuson J."/>
            <person name="Mondo S."/>
            <person name="Nolan M."/>
            <person name="Ohm R."/>
            <person name="Pangilinan J."/>
            <person name="Park H.-J."/>
            <person name="Ramirez L."/>
            <person name="Alfaro M."/>
            <person name="Sun H."/>
            <person name="Tritt A."/>
            <person name="Yoshinaga Y."/>
            <person name="Zwiers L.-H."/>
            <person name="Turgeon B."/>
            <person name="Goodwin S."/>
            <person name="Spatafora J."/>
            <person name="Crous P."/>
            <person name="Grigoriev I."/>
        </authorList>
    </citation>
    <scope>NUCLEOTIDE SEQUENCE</scope>
    <source>
        <strain evidence="2">CBS 123094</strain>
    </source>
</reference>
<organism evidence="2 3">
    <name type="scientific">Amniculicola lignicola CBS 123094</name>
    <dbReference type="NCBI Taxonomy" id="1392246"/>
    <lineage>
        <taxon>Eukaryota</taxon>
        <taxon>Fungi</taxon>
        <taxon>Dikarya</taxon>
        <taxon>Ascomycota</taxon>
        <taxon>Pezizomycotina</taxon>
        <taxon>Dothideomycetes</taxon>
        <taxon>Pleosporomycetidae</taxon>
        <taxon>Pleosporales</taxon>
        <taxon>Amniculicolaceae</taxon>
        <taxon>Amniculicola</taxon>
    </lineage>
</organism>
<dbReference type="EMBL" id="ML977583">
    <property type="protein sequence ID" value="KAF2001436.1"/>
    <property type="molecule type" value="Genomic_DNA"/>
</dbReference>
<evidence type="ECO:0000256" key="1">
    <source>
        <dbReference type="SAM" id="MobiDB-lite"/>
    </source>
</evidence>
<evidence type="ECO:0000313" key="3">
    <source>
        <dbReference type="Proteomes" id="UP000799779"/>
    </source>
</evidence>
<feature type="region of interest" description="Disordered" evidence="1">
    <location>
        <begin position="63"/>
        <end position="85"/>
    </location>
</feature>
<gene>
    <name evidence="2" type="ORF">P154DRAFT_169676</name>
</gene>
<name>A0A6A5WV10_9PLEO</name>
<evidence type="ECO:0000313" key="2">
    <source>
        <dbReference type="EMBL" id="KAF2001436.1"/>
    </source>
</evidence>
<dbReference type="Proteomes" id="UP000799779">
    <property type="component" value="Unassembled WGS sequence"/>
</dbReference>